<dbReference type="GeneID" id="27345428"/>
<dbReference type="InterPro" id="IPR018712">
    <property type="entry name" value="Tle1-like_cat"/>
</dbReference>
<dbReference type="VEuPathDB" id="FungiDB:PV07_06234"/>
<dbReference type="PANTHER" id="PTHR33840">
    <property type="match status" value="1"/>
</dbReference>
<dbReference type="Proteomes" id="UP000054466">
    <property type="component" value="Unassembled WGS sequence"/>
</dbReference>
<dbReference type="AlphaFoldDB" id="A0A0D2AYZ5"/>
<accession>A0A0D2AYZ5</accession>
<keyword evidence="3" id="KW-1185">Reference proteome</keyword>
<evidence type="ECO:0000259" key="1">
    <source>
        <dbReference type="Pfam" id="PF09994"/>
    </source>
</evidence>
<sequence>MSEQPSRIVIYCDGTGNSEYQQGNRLTNVSRIKSYVKATTSDNTRQSTFYVRGIGTEGFLTDKLHQANAKGIEDRIKEGYTIIRDNYSHDNGDQIILLGFSRGAFIMRCVADMVGRIGVLTKAADRLADHLVDLVFEKWKASNGSLYPLHDPDLVQVDFEDTPNNGDEQVAALEVLPSLDVDRNDKDALFTFLLRHSAYLRRDVHIKVCALLDTVAAINTPLSGIQPIRVPGEFAFVNSELGNEIENAIHALSLHERRRPFLPLVWRISDTGETLINKSRRLQQCWFVGYHSDIGGGRKFQGLSHISLAWMIARLQPFLEFEVANFSNPLPTKSSWKFHEEPDSGESSIVRPKIIGSDSMTPIFRIAGKKHRKPRRHFWTTTAFEYLKEPNVNTGNSKETIHWTVSVITGVKWYPSCKALTSAFPGVGSIANCRCEQDNKRHRRHWTLQLKSPAIPNYRVCEETALEADPNQGVDRWLELRLLLKWLSSELKALQRDSKEGDPDPRTCMVEVADAIIRQFQGTVRGI</sequence>
<protein>
    <recommendedName>
        <fullName evidence="1">T6SS Phospholipase effector Tle1-like catalytic domain-containing protein</fullName>
    </recommendedName>
</protein>
<dbReference type="PANTHER" id="PTHR33840:SF1">
    <property type="entry name" value="TLE1 PHOSPHOLIPASE DOMAIN-CONTAINING PROTEIN"/>
    <property type="match status" value="1"/>
</dbReference>
<evidence type="ECO:0000313" key="3">
    <source>
        <dbReference type="Proteomes" id="UP000054466"/>
    </source>
</evidence>
<proteinExistence type="predicted"/>
<dbReference type="OrthoDB" id="3162439at2759"/>
<gene>
    <name evidence="2" type="ORF">PV07_06234</name>
</gene>
<dbReference type="Pfam" id="PF09994">
    <property type="entry name" value="T6SS_Tle1-like_cat"/>
    <property type="match status" value="1"/>
</dbReference>
<dbReference type="EMBL" id="KN847042">
    <property type="protein sequence ID" value="KIW30492.1"/>
    <property type="molecule type" value="Genomic_DNA"/>
</dbReference>
<dbReference type="HOGENOM" id="CLU_005049_3_0_1"/>
<organism evidence="2 3">
    <name type="scientific">Cladophialophora immunda</name>
    <dbReference type="NCBI Taxonomy" id="569365"/>
    <lineage>
        <taxon>Eukaryota</taxon>
        <taxon>Fungi</taxon>
        <taxon>Dikarya</taxon>
        <taxon>Ascomycota</taxon>
        <taxon>Pezizomycotina</taxon>
        <taxon>Eurotiomycetes</taxon>
        <taxon>Chaetothyriomycetidae</taxon>
        <taxon>Chaetothyriales</taxon>
        <taxon>Herpotrichiellaceae</taxon>
        <taxon>Cladophialophora</taxon>
    </lineage>
</organism>
<dbReference type="RefSeq" id="XP_016250708.1">
    <property type="nucleotide sequence ID" value="XM_016393189.1"/>
</dbReference>
<reference evidence="2 3" key="1">
    <citation type="submission" date="2015-01" db="EMBL/GenBank/DDBJ databases">
        <title>The Genome Sequence of Cladophialophora immunda CBS83496.</title>
        <authorList>
            <consortium name="The Broad Institute Genomics Platform"/>
            <person name="Cuomo C."/>
            <person name="de Hoog S."/>
            <person name="Gorbushina A."/>
            <person name="Stielow B."/>
            <person name="Teixiera M."/>
            <person name="Abouelleil A."/>
            <person name="Chapman S.B."/>
            <person name="Priest M."/>
            <person name="Young S.K."/>
            <person name="Wortman J."/>
            <person name="Nusbaum C."/>
            <person name="Birren B."/>
        </authorList>
    </citation>
    <scope>NUCLEOTIDE SEQUENCE [LARGE SCALE GENOMIC DNA]</scope>
    <source>
        <strain evidence="2 3">CBS 83496</strain>
    </source>
</reference>
<feature type="domain" description="T6SS Phospholipase effector Tle1-like catalytic" evidence="1">
    <location>
        <begin position="7"/>
        <end position="313"/>
    </location>
</feature>
<name>A0A0D2AYZ5_9EURO</name>
<evidence type="ECO:0000313" key="2">
    <source>
        <dbReference type="EMBL" id="KIW30492.1"/>
    </source>
</evidence>